<reference evidence="2 3" key="1">
    <citation type="submission" date="2018-08" db="EMBL/GenBank/DDBJ databases">
        <title>Genomic investigation of the strawberry pathogen Phytophthora fragariae indicates pathogenicity is determined by transcriptional variation in three key races.</title>
        <authorList>
            <person name="Adams T.M."/>
            <person name="Armitage A.D."/>
            <person name="Sobczyk M.K."/>
            <person name="Bates H.J."/>
            <person name="Dunwell J.M."/>
            <person name="Nellist C.F."/>
            <person name="Harrison R.J."/>
        </authorList>
    </citation>
    <scope>NUCLEOTIDE SEQUENCE [LARGE SCALE GENOMIC DNA]</scope>
    <source>
        <strain evidence="2 3">A4</strain>
    </source>
</reference>
<dbReference type="Proteomes" id="UP000437068">
    <property type="component" value="Unassembled WGS sequence"/>
</dbReference>
<accession>A0A6A4BR86</accession>
<evidence type="ECO:0000313" key="3">
    <source>
        <dbReference type="Proteomes" id="UP000437068"/>
    </source>
</evidence>
<dbReference type="AlphaFoldDB" id="A0A6A4BR86"/>
<proteinExistence type="predicted"/>
<keyword evidence="1" id="KW-0812">Transmembrane</keyword>
<sequence>MPGTTRSEPVVPFICTAAGVMAVAQACPILFMPLVTFCPESSIIMAFFTASLSVLGVGGSLTNWRVVIDRPR</sequence>
<organism evidence="2 3">
    <name type="scientific">Phytophthora fragariae</name>
    <dbReference type="NCBI Taxonomy" id="53985"/>
    <lineage>
        <taxon>Eukaryota</taxon>
        <taxon>Sar</taxon>
        <taxon>Stramenopiles</taxon>
        <taxon>Oomycota</taxon>
        <taxon>Peronosporomycetes</taxon>
        <taxon>Peronosporales</taxon>
        <taxon>Peronosporaceae</taxon>
        <taxon>Phytophthora</taxon>
    </lineage>
</organism>
<evidence type="ECO:0000313" key="2">
    <source>
        <dbReference type="EMBL" id="KAE9277276.1"/>
    </source>
</evidence>
<keyword evidence="1" id="KW-1133">Transmembrane helix</keyword>
<name>A0A6A4BR86_9STRA</name>
<comment type="caution">
    <text evidence="2">The sequence shown here is derived from an EMBL/GenBank/DDBJ whole genome shotgun (WGS) entry which is preliminary data.</text>
</comment>
<feature type="transmembrane region" description="Helical" evidence="1">
    <location>
        <begin position="42"/>
        <end position="64"/>
    </location>
</feature>
<dbReference type="EMBL" id="QXGE01003070">
    <property type="protein sequence ID" value="KAE9277276.1"/>
    <property type="molecule type" value="Genomic_DNA"/>
</dbReference>
<gene>
    <name evidence="2" type="ORF">PF001_g25729</name>
</gene>
<keyword evidence="1" id="KW-0472">Membrane</keyword>
<evidence type="ECO:0000256" key="1">
    <source>
        <dbReference type="SAM" id="Phobius"/>
    </source>
</evidence>
<protein>
    <submittedName>
        <fullName evidence="2">Uncharacterized protein</fullName>
    </submittedName>
</protein>
<dbReference type="PROSITE" id="PS51257">
    <property type="entry name" value="PROKAR_LIPOPROTEIN"/>
    <property type="match status" value="1"/>
</dbReference>